<proteinExistence type="predicted"/>
<feature type="non-terminal residue" evidence="2">
    <location>
        <position position="1"/>
    </location>
</feature>
<organism evidence="2 3">
    <name type="scientific">Mycena citricolor</name>
    <dbReference type="NCBI Taxonomy" id="2018698"/>
    <lineage>
        <taxon>Eukaryota</taxon>
        <taxon>Fungi</taxon>
        <taxon>Dikarya</taxon>
        <taxon>Basidiomycota</taxon>
        <taxon>Agaricomycotina</taxon>
        <taxon>Agaricomycetes</taxon>
        <taxon>Agaricomycetidae</taxon>
        <taxon>Agaricales</taxon>
        <taxon>Marasmiineae</taxon>
        <taxon>Mycenaceae</taxon>
        <taxon>Mycena</taxon>
    </lineage>
</organism>
<accession>A0AAD2H528</accession>
<dbReference type="Proteomes" id="UP001295794">
    <property type="component" value="Unassembled WGS sequence"/>
</dbReference>
<name>A0AAD2H528_9AGAR</name>
<evidence type="ECO:0000313" key="3">
    <source>
        <dbReference type="Proteomes" id="UP001295794"/>
    </source>
</evidence>
<evidence type="ECO:0000313" key="1">
    <source>
        <dbReference type="EMBL" id="CAK5268104.1"/>
    </source>
</evidence>
<evidence type="ECO:0000313" key="2">
    <source>
        <dbReference type="EMBL" id="CAK5269623.1"/>
    </source>
</evidence>
<dbReference type="EMBL" id="CAVNYO010000149">
    <property type="protein sequence ID" value="CAK5269623.1"/>
    <property type="molecule type" value="Genomic_DNA"/>
</dbReference>
<dbReference type="EMBL" id="CAVNYO010000138">
    <property type="protein sequence ID" value="CAK5268104.1"/>
    <property type="molecule type" value="Genomic_DNA"/>
</dbReference>
<sequence length="101" mass="11582">TAVQTGNRSESRTRSRPVEKIRRRWQSLTQICASKECSLPTRTDEVDSAQAAQAPENQLLIIPLRIERNSESQLLAVPSAISRFSEPREESSVWDEFYDFE</sequence>
<dbReference type="AlphaFoldDB" id="A0AAD2H528"/>
<comment type="caution">
    <text evidence="2">The sequence shown here is derived from an EMBL/GenBank/DDBJ whole genome shotgun (WGS) entry which is preliminary data.</text>
</comment>
<keyword evidence="3" id="KW-1185">Reference proteome</keyword>
<protein>
    <submittedName>
        <fullName evidence="2">Uncharacterized protein</fullName>
    </submittedName>
</protein>
<reference evidence="2" key="1">
    <citation type="submission" date="2023-11" db="EMBL/GenBank/DDBJ databases">
        <authorList>
            <person name="De Vega J J."/>
            <person name="De Vega J J."/>
        </authorList>
    </citation>
    <scope>NUCLEOTIDE SEQUENCE</scope>
</reference>
<gene>
    <name evidence="1" type="ORF">MYCIT1_LOCUS11154</name>
    <name evidence="2" type="ORF">MYCIT1_LOCUS13484</name>
</gene>